<evidence type="ECO:0000256" key="9">
    <source>
        <dbReference type="PROSITE-ProRule" id="PRU00555"/>
    </source>
</evidence>
<evidence type="ECO:0000256" key="1">
    <source>
        <dbReference type="ARBA" id="ARBA00008780"/>
    </source>
</evidence>
<dbReference type="AlphaFoldDB" id="A0A9P4S7C3"/>
<comment type="similarity">
    <text evidence="1 10">Belongs to the lysophospholipase family.</text>
</comment>
<organism evidence="14 15">
    <name type="scientific">Patellaria atrata CBS 101060</name>
    <dbReference type="NCBI Taxonomy" id="1346257"/>
    <lineage>
        <taxon>Eukaryota</taxon>
        <taxon>Fungi</taxon>
        <taxon>Dikarya</taxon>
        <taxon>Ascomycota</taxon>
        <taxon>Pezizomycotina</taxon>
        <taxon>Dothideomycetes</taxon>
        <taxon>Dothideomycetes incertae sedis</taxon>
        <taxon>Patellariales</taxon>
        <taxon>Patellariaceae</taxon>
        <taxon>Patellaria</taxon>
    </lineage>
</organism>
<comment type="caution">
    <text evidence="14">The sequence shown here is derived from an EMBL/GenBank/DDBJ whole genome shotgun (WGS) entry which is preliminary data.</text>
</comment>
<dbReference type="GO" id="GO:0004623">
    <property type="term" value="F:phospholipase A2 activity"/>
    <property type="evidence" value="ECO:0007669"/>
    <property type="project" value="TreeGrafter"/>
</dbReference>
<evidence type="ECO:0000256" key="8">
    <source>
        <dbReference type="ARBA" id="ARBA00049531"/>
    </source>
</evidence>
<evidence type="ECO:0000256" key="7">
    <source>
        <dbReference type="ARBA" id="ARBA00023180"/>
    </source>
</evidence>
<keyword evidence="7" id="KW-0325">Glycoprotein</keyword>
<reference evidence="14" key="1">
    <citation type="journal article" date="2020" name="Stud. Mycol.">
        <title>101 Dothideomycetes genomes: a test case for predicting lifestyles and emergence of pathogens.</title>
        <authorList>
            <person name="Haridas S."/>
            <person name="Albert R."/>
            <person name="Binder M."/>
            <person name="Bloem J."/>
            <person name="Labutti K."/>
            <person name="Salamov A."/>
            <person name="Andreopoulos B."/>
            <person name="Baker S."/>
            <person name="Barry K."/>
            <person name="Bills G."/>
            <person name="Bluhm B."/>
            <person name="Cannon C."/>
            <person name="Castanera R."/>
            <person name="Culley D."/>
            <person name="Daum C."/>
            <person name="Ezra D."/>
            <person name="Gonzalez J."/>
            <person name="Henrissat B."/>
            <person name="Kuo A."/>
            <person name="Liang C."/>
            <person name="Lipzen A."/>
            <person name="Lutzoni F."/>
            <person name="Magnuson J."/>
            <person name="Mondo S."/>
            <person name="Nolan M."/>
            <person name="Ohm R."/>
            <person name="Pangilinan J."/>
            <person name="Park H.-J."/>
            <person name="Ramirez L."/>
            <person name="Alfaro M."/>
            <person name="Sun H."/>
            <person name="Tritt A."/>
            <person name="Yoshinaga Y."/>
            <person name="Zwiers L.-H."/>
            <person name="Turgeon B."/>
            <person name="Goodwin S."/>
            <person name="Spatafora J."/>
            <person name="Crous P."/>
            <person name="Grigoriev I."/>
        </authorList>
    </citation>
    <scope>NUCLEOTIDE SEQUENCE</scope>
    <source>
        <strain evidence="14">CBS 101060</strain>
    </source>
</reference>
<evidence type="ECO:0000256" key="4">
    <source>
        <dbReference type="ARBA" id="ARBA00022801"/>
    </source>
</evidence>
<dbReference type="CDD" id="cd07203">
    <property type="entry name" value="cPLA2_Fungal_PLB"/>
    <property type="match status" value="1"/>
</dbReference>
<dbReference type="Proteomes" id="UP000799429">
    <property type="component" value="Unassembled WGS sequence"/>
</dbReference>
<evidence type="ECO:0000259" key="13">
    <source>
        <dbReference type="PROSITE" id="PS51210"/>
    </source>
</evidence>
<feature type="signal peptide" evidence="10">
    <location>
        <begin position="1"/>
        <end position="22"/>
    </location>
</feature>
<sequence>MRLHTSLTTLFTSSLLLATASANISDVLKRASPQAPDGYAPAPVDCPSTRPSIRTAGRLSDQESEWLDQRRPKTITALRDLLGRLDIDGFDADSYFQTHSSNSSDLPNIGIAMSGGGYRALMNGAGAVAAFDNRTPNSTSKGHLGGLLQSATYFAGLSGGGWLVGSLYSNNFTSVQSIMDTNPDHSGSLWQFDNSILEGPDTGGIQLFSTAGYYDDIVTAVNDKTDAGFNTSLTDLWGRALSFQLINATQGGPAYTFSSIADDWDFKTGNAPMPILIANGRAPGERIISLNTTVYEFNPFEMGSWDPTVYGFAPMKFVGSNFTDGELSDNEDCIAGFDNAGYIMGTSSTLFNQFLLNLEGLDIPEIFRGAIQGILEELDQDSNDIADWTPNPFFGFNPSTNPNAESKRLTLVDGGEDLQNIPLHPLIQPYRHVDVIFAVDSSADTIEPAAPNWPNGTALVATFARLQNETMENGTVFPAIPDQNTFVNLGLNNRPTFFGCDEGNLTGPSPIVVYIPNAPYVFKSNVSTFDLSTTDEERNAIIQNGYNVATQGNSTRDAEWPACVGCAILARSLNRTNTDLPEMCTRCFDRYCWDGTINSTDPNPYFPETILAEIQLDAGLRNMPSFFVAVAALAAGFILAM</sequence>
<keyword evidence="12" id="KW-0472">Membrane</keyword>
<dbReference type="SUPFAM" id="SSF52151">
    <property type="entry name" value="FabD/lysophospholipase-like"/>
    <property type="match status" value="1"/>
</dbReference>
<comment type="catalytic activity">
    <reaction evidence="8 10">
        <text>a 1-acyl-sn-glycero-3-phosphocholine + H2O = sn-glycerol 3-phosphocholine + a fatty acid + H(+)</text>
        <dbReference type="Rhea" id="RHEA:15177"/>
        <dbReference type="ChEBI" id="CHEBI:15377"/>
        <dbReference type="ChEBI" id="CHEBI:15378"/>
        <dbReference type="ChEBI" id="CHEBI:16870"/>
        <dbReference type="ChEBI" id="CHEBI:28868"/>
        <dbReference type="ChEBI" id="CHEBI:58168"/>
        <dbReference type="EC" id="3.1.1.5"/>
    </reaction>
</comment>
<dbReference type="SMART" id="SM00022">
    <property type="entry name" value="PLAc"/>
    <property type="match status" value="1"/>
</dbReference>
<keyword evidence="12" id="KW-1133">Transmembrane helix</keyword>
<protein>
    <recommendedName>
        <fullName evidence="2 10">Lysophospholipase</fullName>
        <ecNumber evidence="2 10">3.1.1.5</ecNumber>
    </recommendedName>
</protein>
<evidence type="ECO:0000313" key="14">
    <source>
        <dbReference type="EMBL" id="KAF2837473.1"/>
    </source>
</evidence>
<evidence type="ECO:0000256" key="10">
    <source>
        <dbReference type="RuleBase" id="RU362103"/>
    </source>
</evidence>
<accession>A0A9P4S7C3</accession>
<evidence type="ECO:0000256" key="12">
    <source>
        <dbReference type="SAM" id="Phobius"/>
    </source>
</evidence>
<evidence type="ECO:0000256" key="5">
    <source>
        <dbReference type="ARBA" id="ARBA00022963"/>
    </source>
</evidence>
<dbReference type="GO" id="GO:0005829">
    <property type="term" value="C:cytosol"/>
    <property type="evidence" value="ECO:0007669"/>
    <property type="project" value="TreeGrafter"/>
</dbReference>
<evidence type="ECO:0000256" key="6">
    <source>
        <dbReference type="ARBA" id="ARBA00023098"/>
    </source>
</evidence>
<dbReference type="InterPro" id="IPR016035">
    <property type="entry name" value="Acyl_Trfase/lysoPLipase"/>
</dbReference>
<keyword evidence="12" id="KW-0812">Transmembrane</keyword>
<keyword evidence="5 9" id="KW-0442">Lipid degradation</keyword>
<evidence type="ECO:0000256" key="2">
    <source>
        <dbReference type="ARBA" id="ARBA00013274"/>
    </source>
</evidence>
<dbReference type="Pfam" id="PF01735">
    <property type="entry name" value="PLA2_B"/>
    <property type="match status" value="1"/>
</dbReference>
<dbReference type="FunFam" id="3.40.1090.10:FF:000010">
    <property type="entry name" value="Lysophospholipase"/>
    <property type="match status" value="1"/>
</dbReference>
<name>A0A9P4S7C3_9PEZI</name>
<evidence type="ECO:0000256" key="11">
    <source>
        <dbReference type="SAM" id="MobiDB-lite"/>
    </source>
</evidence>
<evidence type="ECO:0000256" key="3">
    <source>
        <dbReference type="ARBA" id="ARBA00022729"/>
    </source>
</evidence>
<dbReference type="EC" id="3.1.1.5" evidence="2 10"/>
<dbReference type="OrthoDB" id="4084751at2759"/>
<dbReference type="Gene3D" id="3.40.1090.10">
    <property type="entry name" value="Cytosolic phospholipase A2 catalytic domain"/>
    <property type="match status" value="1"/>
</dbReference>
<dbReference type="PROSITE" id="PS51210">
    <property type="entry name" value="PLA2C"/>
    <property type="match status" value="1"/>
</dbReference>
<evidence type="ECO:0000313" key="15">
    <source>
        <dbReference type="Proteomes" id="UP000799429"/>
    </source>
</evidence>
<dbReference type="GO" id="GO:0005783">
    <property type="term" value="C:endoplasmic reticulum"/>
    <property type="evidence" value="ECO:0007669"/>
    <property type="project" value="TreeGrafter"/>
</dbReference>
<keyword evidence="6 9" id="KW-0443">Lipid metabolism</keyword>
<dbReference type="EMBL" id="MU006099">
    <property type="protein sequence ID" value="KAF2837473.1"/>
    <property type="molecule type" value="Genomic_DNA"/>
</dbReference>
<gene>
    <name evidence="14" type="ORF">M501DRAFT_1006545</name>
</gene>
<keyword evidence="3 10" id="KW-0732">Signal</keyword>
<feature type="transmembrane region" description="Helical" evidence="12">
    <location>
        <begin position="623"/>
        <end position="640"/>
    </location>
</feature>
<keyword evidence="4 9" id="KW-0378">Hydrolase</keyword>
<feature type="region of interest" description="Disordered" evidence="11">
    <location>
        <begin position="32"/>
        <end position="66"/>
    </location>
</feature>
<dbReference type="GO" id="GO:0004622">
    <property type="term" value="F:phosphatidylcholine lysophospholipase activity"/>
    <property type="evidence" value="ECO:0007669"/>
    <property type="project" value="UniProtKB-EC"/>
</dbReference>
<feature type="chain" id="PRO_5040534719" description="Lysophospholipase" evidence="10">
    <location>
        <begin position="23"/>
        <end position="641"/>
    </location>
</feature>
<feature type="domain" description="PLA2c" evidence="13">
    <location>
        <begin position="45"/>
        <end position="598"/>
    </location>
</feature>
<dbReference type="GO" id="GO:0046475">
    <property type="term" value="P:glycerophospholipid catabolic process"/>
    <property type="evidence" value="ECO:0007669"/>
    <property type="project" value="TreeGrafter"/>
</dbReference>
<keyword evidence="15" id="KW-1185">Reference proteome</keyword>
<dbReference type="PANTHER" id="PTHR10728">
    <property type="entry name" value="CYTOSOLIC PHOSPHOLIPASE A2"/>
    <property type="match status" value="1"/>
</dbReference>
<dbReference type="InterPro" id="IPR002642">
    <property type="entry name" value="LysoPLipase_cat_dom"/>
</dbReference>
<dbReference type="PANTHER" id="PTHR10728:SF33">
    <property type="entry name" value="LYSOPHOSPHOLIPASE 1-RELATED"/>
    <property type="match status" value="1"/>
</dbReference>
<proteinExistence type="inferred from homology"/>